<evidence type="ECO:0000256" key="1">
    <source>
        <dbReference type="ARBA" id="ARBA00005868"/>
    </source>
</evidence>
<proteinExistence type="inferred from homology"/>
<keyword evidence="3" id="KW-0820">tRNA-binding</keyword>
<keyword evidence="7" id="KW-0378">Hydrolase</keyword>
<evidence type="ECO:0000256" key="10">
    <source>
        <dbReference type="ARBA" id="ARBA00022884"/>
    </source>
</evidence>
<dbReference type="InterPro" id="IPR027417">
    <property type="entry name" value="P-loop_NTPase"/>
</dbReference>
<dbReference type="InterPro" id="IPR022374">
    <property type="entry name" value="EttA"/>
</dbReference>
<keyword evidence="8" id="KW-0067">ATP-binding</keyword>
<evidence type="ECO:0000256" key="4">
    <source>
        <dbReference type="ARBA" id="ARBA00022730"/>
    </source>
</evidence>
<feature type="domain" description="ABC transporter" evidence="12">
    <location>
        <begin position="6"/>
        <end position="258"/>
    </location>
</feature>
<evidence type="ECO:0000256" key="11">
    <source>
        <dbReference type="ARBA" id="ARBA00022917"/>
    </source>
</evidence>
<dbReference type="Gene3D" id="3.40.50.300">
    <property type="entry name" value="P-loop containing nucleotide triphosphate hydrolases"/>
    <property type="match status" value="2"/>
</dbReference>
<name>A0A6J7QJB3_9ZZZZ</name>
<keyword evidence="2" id="KW-0963">Cytoplasm</keyword>
<dbReference type="Pfam" id="PF00005">
    <property type="entry name" value="ABC_tran"/>
    <property type="match status" value="2"/>
</dbReference>
<dbReference type="GO" id="GO:0016887">
    <property type="term" value="F:ATP hydrolysis activity"/>
    <property type="evidence" value="ECO:0007669"/>
    <property type="project" value="InterPro"/>
</dbReference>
<dbReference type="HAMAP" id="MF_00847">
    <property type="entry name" value="EttA"/>
    <property type="match status" value="1"/>
</dbReference>
<dbReference type="PANTHER" id="PTHR43858">
    <property type="entry name" value="ENERGY-DEPENDENT TRANSLATIONAL THROTTLE PROTEIN ETTA"/>
    <property type="match status" value="1"/>
</dbReference>
<dbReference type="InterPro" id="IPR017871">
    <property type="entry name" value="ABC_transporter-like_CS"/>
</dbReference>
<reference evidence="13" key="1">
    <citation type="submission" date="2020-05" db="EMBL/GenBank/DDBJ databases">
        <authorList>
            <person name="Chiriac C."/>
            <person name="Salcher M."/>
            <person name="Ghai R."/>
            <person name="Kavagutti S V."/>
        </authorList>
    </citation>
    <scope>NUCLEOTIDE SEQUENCE</scope>
</reference>
<dbReference type="NCBIfam" id="NF008775">
    <property type="entry name" value="PRK11819.1"/>
    <property type="match status" value="1"/>
</dbReference>
<dbReference type="AlphaFoldDB" id="A0A6J7QJB3"/>
<dbReference type="FunFam" id="3.40.50.300:FF:000183">
    <property type="entry name" value="ABC transporter ATP-binding protein yjjK"/>
    <property type="match status" value="1"/>
</dbReference>
<dbReference type="FunFam" id="3.40.50.300:FF:000011">
    <property type="entry name" value="Putative ABC transporter ATP-binding component"/>
    <property type="match status" value="1"/>
</dbReference>
<dbReference type="InterPro" id="IPR032781">
    <property type="entry name" value="ABC_tran_Xtn"/>
</dbReference>
<dbReference type="InterPro" id="IPR003593">
    <property type="entry name" value="AAA+_ATPase"/>
</dbReference>
<evidence type="ECO:0000256" key="7">
    <source>
        <dbReference type="ARBA" id="ARBA00022801"/>
    </source>
</evidence>
<feature type="domain" description="ABC transporter" evidence="12">
    <location>
        <begin position="324"/>
        <end position="543"/>
    </location>
</feature>
<dbReference type="GO" id="GO:0045900">
    <property type="term" value="P:negative regulation of translational elongation"/>
    <property type="evidence" value="ECO:0007669"/>
    <property type="project" value="InterPro"/>
</dbReference>
<dbReference type="SMART" id="SM00382">
    <property type="entry name" value="AAA"/>
    <property type="match status" value="2"/>
</dbReference>
<dbReference type="GO" id="GO:0000049">
    <property type="term" value="F:tRNA binding"/>
    <property type="evidence" value="ECO:0007669"/>
    <property type="project" value="UniProtKB-KW"/>
</dbReference>
<dbReference type="CDD" id="cd03221">
    <property type="entry name" value="ABCF_EF-3"/>
    <property type="match status" value="2"/>
</dbReference>
<dbReference type="PANTHER" id="PTHR43858:SF1">
    <property type="entry name" value="ABC TRANSPORTER-RELATED PROTEIN"/>
    <property type="match status" value="1"/>
</dbReference>
<keyword evidence="11" id="KW-0648">Protein biosynthesis</keyword>
<gene>
    <name evidence="13" type="ORF">UFOPK4087_00617</name>
</gene>
<evidence type="ECO:0000256" key="3">
    <source>
        <dbReference type="ARBA" id="ARBA00022555"/>
    </source>
</evidence>
<sequence length="555" mass="61748">MAEFIYTMKKARKAHGEKVILDDVTLAFYPGAKIGVVGPNGAGKSTVLQIMAGLQTASNGEAFLSPGYTVGILMQEPVLDETKNVLDNVKEGVAETIAMLDRFNAVSDEMANPDADYDKLLTEMGNLQEQLDHRNAWDLDAQLEQAMDALRCPPSDADVTVLSGGERRRVALCKLLLQSPDLLLLDEPTNHLDAESVLWLEQFLSKYPGTVVAITHDRYFLDNVAEWILELDRGRAYPYEGNYSTYLETKAARLKVEGQKDAKRAKRLAEELDWVRQNAKGRQAKSKARLARYEEMASEADKMRKLDFEEIQIPPGPRLGNIVMEVEHLNKGFGDRLLVDDLSFTLPRNGIVGVIGPNGAGKTTLFKMLMGMEKPDSGTVKMGETVKISYVDQSRGGIDPKKTLWEVVSDGLDFMKVGQVEMPSRAYVAAFGFKGPDQQKPAGVLSGGERNRLNLALTLKQGGNMLLLDEPTNDLDVETLGSLENALLEFPGCAVVISHDRWFLDRVATHILAYEGDSKWFWFEGNFESYEANKIDRLGVDAARPHRVTYRKLTR</sequence>
<keyword evidence="6" id="KW-0547">Nucleotide-binding</keyword>
<evidence type="ECO:0000256" key="8">
    <source>
        <dbReference type="ARBA" id="ARBA00022840"/>
    </source>
</evidence>
<keyword evidence="5" id="KW-0677">Repeat</keyword>
<dbReference type="GO" id="GO:0006412">
    <property type="term" value="P:translation"/>
    <property type="evidence" value="ECO:0007669"/>
    <property type="project" value="UniProtKB-KW"/>
</dbReference>
<evidence type="ECO:0000256" key="9">
    <source>
        <dbReference type="ARBA" id="ARBA00022845"/>
    </source>
</evidence>
<evidence type="ECO:0000313" key="13">
    <source>
        <dbReference type="EMBL" id="CAB5014462.1"/>
    </source>
</evidence>
<evidence type="ECO:0000256" key="5">
    <source>
        <dbReference type="ARBA" id="ARBA00022737"/>
    </source>
</evidence>
<keyword evidence="9" id="KW-0810">Translation regulation</keyword>
<dbReference type="GO" id="GO:0005524">
    <property type="term" value="F:ATP binding"/>
    <property type="evidence" value="ECO:0007669"/>
    <property type="project" value="UniProtKB-KW"/>
</dbReference>
<evidence type="ECO:0000256" key="6">
    <source>
        <dbReference type="ARBA" id="ARBA00022741"/>
    </source>
</evidence>
<dbReference type="PROSITE" id="PS00211">
    <property type="entry name" value="ABC_TRANSPORTER_1"/>
    <property type="match status" value="2"/>
</dbReference>
<evidence type="ECO:0000256" key="2">
    <source>
        <dbReference type="ARBA" id="ARBA00022490"/>
    </source>
</evidence>
<accession>A0A6J7QJB3</accession>
<comment type="similarity">
    <text evidence="1">Belongs to the ABC transporter superfamily. ABCF family. Translational throttle EttA subfamily.</text>
</comment>
<keyword evidence="10" id="KW-0694">RNA-binding</keyword>
<keyword evidence="4" id="KW-0699">rRNA-binding</keyword>
<dbReference type="GO" id="GO:0019843">
    <property type="term" value="F:rRNA binding"/>
    <property type="evidence" value="ECO:0007669"/>
    <property type="project" value="UniProtKB-KW"/>
</dbReference>
<organism evidence="13">
    <name type="scientific">freshwater metagenome</name>
    <dbReference type="NCBI Taxonomy" id="449393"/>
    <lineage>
        <taxon>unclassified sequences</taxon>
        <taxon>metagenomes</taxon>
        <taxon>ecological metagenomes</taxon>
    </lineage>
</organism>
<dbReference type="NCBIfam" id="TIGR03719">
    <property type="entry name" value="ABC_ABC_ChvD"/>
    <property type="match status" value="1"/>
</dbReference>
<dbReference type="InterPro" id="IPR003439">
    <property type="entry name" value="ABC_transporter-like_ATP-bd"/>
</dbReference>
<dbReference type="Pfam" id="PF12848">
    <property type="entry name" value="ABC_tran_Xtn"/>
    <property type="match status" value="1"/>
</dbReference>
<dbReference type="PROSITE" id="PS50893">
    <property type="entry name" value="ABC_TRANSPORTER_2"/>
    <property type="match status" value="2"/>
</dbReference>
<protein>
    <submittedName>
        <fullName evidence="13">Unannotated protein</fullName>
    </submittedName>
</protein>
<dbReference type="SUPFAM" id="SSF52540">
    <property type="entry name" value="P-loop containing nucleoside triphosphate hydrolases"/>
    <property type="match status" value="2"/>
</dbReference>
<evidence type="ECO:0000259" key="12">
    <source>
        <dbReference type="PROSITE" id="PS50893"/>
    </source>
</evidence>
<dbReference type="EMBL" id="CAFBPH010000119">
    <property type="protein sequence ID" value="CAB5014462.1"/>
    <property type="molecule type" value="Genomic_DNA"/>
</dbReference>